<dbReference type="Pfam" id="PF13166">
    <property type="entry name" value="AAA_13"/>
    <property type="match status" value="1"/>
</dbReference>
<gene>
    <name evidence="3" type="ORF">RN79_00250</name>
</gene>
<dbReference type="SUPFAM" id="SSF52540">
    <property type="entry name" value="P-loop containing nucleoside triphosphate hydrolases"/>
    <property type="match status" value="1"/>
</dbReference>
<dbReference type="InterPro" id="IPR027417">
    <property type="entry name" value="P-loop_NTPase"/>
</dbReference>
<evidence type="ECO:0000313" key="3">
    <source>
        <dbReference type="EMBL" id="KIC78044.1"/>
    </source>
</evidence>
<organism evidence="3 4">
    <name type="scientific">Streptococcus constellatus</name>
    <dbReference type="NCBI Taxonomy" id="76860"/>
    <lineage>
        <taxon>Bacteria</taxon>
        <taxon>Bacillati</taxon>
        <taxon>Bacillota</taxon>
        <taxon>Bacilli</taxon>
        <taxon>Lactobacillales</taxon>
        <taxon>Streptococcaceae</taxon>
        <taxon>Streptococcus</taxon>
        <taxon>Streptococcus anginosus group</taxon>
    </lineage>
</organism>
<keyword evidence="1" id="KW-0175">Coiled coil</keyword>
<dbReference type="EMBL" id="JWIY01000001">
    <property type="protein sequence ID" value="KIC78044.1"/>
    <property type="molecule type" value="Genomic_DNA"/>
</dbReference>
<proteinExistence type="predicted"/>
<name>A0A0C1HL83_STRCV</name>
<feature type="domain" description="Protein CR006 P-loop" evidence="2">
    <location>
        <begin position="22"/>
        <end position="715"/>
    </location>
</feature>
<feature type="coiled-coil region" evidence="1">
    <location>
        <begin position="330"/>
        <end position="391"/>
    </location>
</feature>
<dbReference type="InterPro" id="IPR026866">
    <property type="entry name" value="CR006_AAA"/>
</dbReference>
<reference evidence="3 4" key="1">
    <citation type="submission" date="2014-12" db="EMBL/GenBank/DDBJ databases">
        <title>Partial genome sequence of Streptococcus constellatus KCOM 1650 (= ChDC B144).</title>
        <authorList>
            <person name="Kook J.-K."/>
            <person name="Park S.-N."/>
            <person name="Lim Y.K."/>
            <person name="Jo E."/>
        </authorList>
    </citation>
    <scope>NUCLEOTIDE SEQUENCE [LARGE SCALE GENOMIC DNA]</scope>
    <source>
        <strain evidence="3 4">KCOM 1650</strain>
    </source>
</reference>
<comment type="caution">
    <text evidence="3">The sequence shown here is derived from an EMBL/GenBank/DDBJ whole genome shotgun (WGS) entry which is preliminary data.</text>
</comment>
<dbReference type="AlphaFoldDB" id="A0A0C1HL83"/>
<dbReference type="Proteomes" id="UP000031339">
    <property type="component" value="Unassembled WGS sequence"/>
</dbReference>
<sequence>MTNTSINLTQIQFEDSDTPLFKGEELELASKNFIFAKNGSGKSTLSKAILDQKKSEFEVYVFNGFESLIGENDNLDAFSLAVGAGEKEAEIKELEAEIIQKEQELFLIQKQLVKKEEGEQELTLFDKYSNQENLFNEQEKKLDNFYKKSARIISLKNDPIIVDNPKAYNKNIFKSEIVNASRLEETEIKRYKDILQSSPSEINLFPVKNIKFEKYLIAVNEIISSKVIERVAIGRLNNQRKINFAKEGLEIHKDERTCSFCGNEIADEVMTELESYFSADEVRDFQNRIKSGKEQIANLLIDVTENVKIKTEEFFPDLIEEVKKEMDKIKITLEEQKSFFETLLNTLEQKESNLFVESEELELSVPDNVNYEKLNKIIETHNKNVSDIKNKQKEARASIRYHEIKLLLEGFKYDVEIEKLTTCKEDKEDCLDSLNRKEDEKKKAEHVLFEYRNLIDKLKPKAEKQAIERINRKLRLKVSWELDHVDNEKFGYYRIKEGNQYRSVKKLSTGEKNVIAFLYFIERLEEVKESRKNNKIIIFDDPMSSNDDTMQYLIIWELQRLYQNRERNKFDINRDIMVILTHNVHFYLNVQPHGNFKDDQGRTKYDKNNFYRIEHHEFIKITNEKEDFKTSYDALWIELKDLYACGHKLSMLNTMRRIIETYMKFNSLKQDKFYQENEQYLKLFNVNSHAIDDLSAELYTETIEDMRELFYQIFKDNNCDAHFEKHWKFDTDS</sequence>
<feature type="coiled-coil region" evidence="1">
    <location>
        <begin position="84"/>
        <end position="111"/>
    </location>
</feature>
<dbReference type="OrthoDB" id="9795565at2"/>
<dbReference type="Gene3D" id="3.40.50.300">
    <property type="entry name" value="P-loop containing nucleotide triphosphate hydrolases"/>
    <property type="match status" value="1"/>
</dbReference>
<protein>
    <recommendedName>
        <fullName evidence="2">Protein CR006 P-loop domain-containing protein</fullName>
    </recommendedName>
</protein>
<accession>A0A0C1HL83</accession>
<evidence type="ECO:0000313" key="4">
    <source>
        <dbReference type="Proteomes" id="UP000031339"/>
    </source>
</evidence>
<dbReference type="RefSeq" id="WP_039676529.1">
    <property type="nucleotide sequence ID" value="NZ_JWIY01000001.1"/>
</dbReference>
<evidence type="ECO:0000259" key="2">
    <source>
        <dbReference type="Pfam" id="PF13166"/>
    </source>
</evidence>
<evidence type="ECO:0000256" key="1">
    <source>
        <dbReference type="SAM" id="Coils"/>
    </source>
</evidence>